<dbReference type="InterPro" id="IPR038107">
    <property type="entry name" value="Glycos_transf_N_sf"/>
</dbReference>
<dbReference type="InterPro" id="IPR039901">
    <property type="entry name" value="Kdotransferase"/>
</dbReference>
<evidence type="ECO:0000313" key="9">
    <source>
        <dbReference type="EMBL" id="MEY8246056.1"/>
    </source>
</evidence>
<dbReference type="SUPFAM" id="SSF53756">
    <property type="entry name" value="UDP-Glycosyltransferase/glycogen phosphorylase"/>
    <property type="match status" value="1"/>
</dbReference>
<comment type="caution">
    <text evidence="9">The sequence shown here is derived from an EMBL/GenBank/DDBJ whole genome shotgun (WGS) entry which is preliminary data.</text>
</comment>
<proteinExistence type="inferred from homology"/>
<sequence length="415" mass="46990">MNPLYNLGMRAFDAGISLGALKSEKIKKLRIGQKEAIDYLRGKIRPGQPYVWIHAASLGEFEQGRPLIEKIRRENSDVRILLTFFSPSGYEVRKNFSEVDAVCYLPLDVKSRVKEFLDVVNPRMAVFVKYEFWGNYLQELKRRGVPTYIISSIFRPSQIFFKPWGAMFRNMLRCYTHVYVQDERSRRLLAGIGVTNVTVAGDTRFDRVTDIMRSCVEIPQAAAFVEKAPVTIIAGSTWPPDEEYLIPYFNSHPEFKLIIAPHEVESKRLDAIERSLTRKSCRLSSATLEEAREADCMIIDGYGKLSSIYSYGDIAYVGGGFGVGIHNINEAAVYGMPVLFGPNYHKFKEAYDLIEAKGAFTFSDIVRFEGILSRLLTDSEYLAECGNNASRYIKENFGATDVIYGDIKSLLDSLA</sequence>
<evidence type="ECO:0000256" key="5">
    <source>
        <dbReference type="ARBA" id="ARBA00031445"/>
    </source>
</evidence>
<comment type="function">
    <text evidence="7">Involved in lipopolysaccharide (LPS) biosynthesis. Catalyzes the transfer of 3-deoxy-D-manno-octulosonate (Kdo) residue(s) from CMP-Kdo to lipid IV(A), the tetraacyldisaccharide-1,4'-bisphosphate precursor of lipid A.</text>
</comment>
<dbReference type="Gene3D" id="3.40.50.2000">
    <property type="entry name" value="Glycogen Phosphorylase B"/>
    <property type="match status" value="1"/>
</dbReference>
<evidence type="ECO:0000259" key="8">
    <source>
        <dbReference type="Pfam" id="PF04413"/>
    </source>
</evidence>
<comment type="subcellular location">
    <subcellularLocation>
        <location evidence="7">Cell membrane</location>
    </subcellularLocation>
</comment>
<organism evidence="9 10">
    <name type="scientific">Heminiphilus faecis</name>
    <dbReference type="NCBI Taxonomy" id="2601703"/>
    <lineage>
        <taxon>Bacteria</taxon>
        <taxon>Pseudomonadati</taxon>
        <taxon>Bacteroidota</taxon>
        <taxon>Bacteroidia</taxon>
        <taxon>Bacteroidales</taxon>
        <taxon>Muribaculaceae</taxon>
        <taxon>Heminiphilus</taxon>
    </lineage>
</organism>
<evidence type="ECO:0000313" key="10">
    <source>
        <dbReference type="Proteomes" id="UP001565200"/>
    </source>
</evidence>
<evidence type="ECO:0000256" key="4">
    <source>
        <dbReference type="ARBA" id="ARBA00022679"/>
    </source>
</evidence>
<dbReference type="EMBL" id="JBCLPP010000031">
    <property type="protein sequence ID" value="MEY8246056.1"/>
    <property type="molecule type" value="Genomic_DNA"/>
</dbReference>
<protein>
    <recommendedName>
        <fullName evidence="3 7">3-deoxy-D-manno-octulosonic acid transferase</fullName>
        <shortName evidence="7">Kdo transferase</shortName>
        <ecNumber evidence="2 7">2.4.99.12</ecNumber>
    </recommendedName>
    <alternativeName>
        <fullName evidence="5 7">Lipid IV(A) 3-deoxy-D-manno-octulosonic acid transferase</fullName>
    </alternativeName>
</protein>
<feature type="domain" description="3-deoxy-D-manno-octulosonic-acid transferase N-terminal" evidence="8">
    <location>
        <begin position="45"/>
        <end position="206"/>
    </location>
</feature>
<keyword evidence="10" id="KW-1185">Reference proteome</keyword>
<comment type="pathway">
    <text evidence="1 7">Bacterial outer membrane biogenesis; LPS core biosynthesis.</text>
</comment>
<evidence type="ECO:0000256" key="2">
    <source>
        <dbReference type="ARBA" id="ARBA00012621"/>
    </source>
</evidence>
<keyword evidence="4 7" id="KW-0808">Transferase</keyword>
<dbReference type="PANTHER" id="PTHR42755:SF1">
    <property type="entry name" value="3-DEOXY-D-MANNO-OCTULOSONIC ACID TRANSFERASE, MITOCHONDRIAL-RELATED"/>
    <property type="match status" value="1"/>
</dbReference>
<reference evidence="9 10" key="1">
    <citation type="submission" date="2024-03" db="EMBL/GenBank/DDBJ databases">
        <title>Mouse gut bacterial collection (mGBC) of GemPharmatech.</title>
        <authorList>
            <person name="He Y."/>
            <person name="Dong L."/>
            <person name="Wu D."/>
            <person name="Gao X."/>
            <person name="Lin Z."/>
        </authorList>
    </citation>
    <scope>NUCLEOTIDE SEQUENCE [LARGE SCALE GENOMIC DNA]</scope>
    <source>
        <strain evidence="9 10">54-13</strain>
    </source>
</reference>
<evidence type="ECO:0000256" key="6">
    <source>
        <dbReference type="ARBA" id="ARBA00049183"/>
    </source>
</evidence>
<evidence type="ECO:0000256" key="3">
    <source>
        <dbReference type="ARBA" id="ARBA00019077"/>
    </source>
</evidence>
<keyword evidence="7" id="KW-0448">Lipopolysaccharide biosynthesis</keyword>
<dbReference type="Proteomes" id="UP001565200">
    <property type="component" value="Unassembled WGS sequence"/>
</dbReference>
<dbReference type="Gene3D" id="3.40.50.11720">
    <property type="entry name" value="3-Deoxy-D-manno-octulosonic-acid transferase, N-terminal domain"/>
    <property type="match status" value="1"/>
</dbReference>
<accession>A0ABV4CXH8</accession>
<evidence type="ECO:0000256" key="1">
    <source>
        <dbReference type="ARBA" id="ARBA00004713"/>
    </source>
</evidence>
<dbReference type="PANTHER" id="PTHR42755">
    <property type="entry name" value="3-DEOXY-MANNO-OCTULOSONATE CYTIDYLYLTRANSFERASE"/>
    <property type="match status" value="1"/>
</dbReference>
<evidence type="ECO:0000256" key="7">
    <source>
        <dbReference type="RuleBase" id="RU365103"/>
    </source>
</evidence>
<comment type="catalytic activity">
    <reaction evidence="6 7">
        <text>lipid IVA (E. coli) + CMP-3-deoxy-beta-D-manno-octulosonate = alpha-Kdo-(2-&gt;6)-lipid IVA (E. coli) + CMP + H(+)</text>
        <dbReference type="Rhea" id="RHEA:28066"/>
        <dbReference type="ChEBI" id="CHEBI:15378"/>
        <dbReference type="ChEBI" id="CHEBI:58603"/>
        <dbReference type="ChEBI" id="CHEBI:60364"/>
        <dbReference type="ChEBI" id="CHEBI:60377"/>
        <dbReference type="ChEBI" id="CHEBI:85987"/>
        <dbReference type="EC" id="2.4.99.12"/>
    </reaction>
</comment>
<dbReference type="EC" id="2.4.99.12" evidence="2 7"/>
<dbReference type="RefSeq" id="WP_121699988.1">
    <property type="nucleotide sequence ID" value="NZ_JBCLPP010000031.1"/>
</dbReference>
<keyword evidence="7" id="KW-0472">Membrane</keyword>
<comment type="similarity">
    <text evidence="7">Belongs to the glycosyltransferase group 1 family.</text>
</comment>
<dbReference type="Pfam" id="PF04413">
    <property type="entry name" value="Glycos_transf_N"/>
    <property type="match status" value="1"/>
</dbReference>
<keyword evidence="7" id="KW-1003">Cell membrane</keyword>
<dbReference type="InterPro" id="IPR007507">
    <property type="entry name" value="Glycos_transf_N"/>
</dbReference>
<gene>
    <name evidence="9" type="ORF">AAK873_10570</name>
</gene>
<name>A0ABV4CXH8_9BACT</name>